<organism evidence="1 2">
    <name type="scientific">Kaistella solincola</name>
    <dbReference type="NCBI Taxonomy" id="510955"/>
    <lineage>
        <taxon>Bacteria</taxon>
        <taxon>Pseudomonadati</taxon>
        <taxon>Bacteroidota</taxon>
        <taxon>Flavobacteriia</taxon>
        <taxon>Flavobacteriales</taxon>
        <taxon>Weeksellaceae</taxon>
        <taxon>Chryseobacterium group</taxon>
        <taxon>Kaistella</taxon>
    </lineage>
</organism>
<reference evidence="1 2" key="1">
    <citation type="submission" date="2014-10" db="EMBL/GenBank/DDBJ databases">
        <title>Kaistella solincola genome.</title>
        <authorList>
            <person name="Newman J.D."/>
        </authorList>
    </citation>
    <scope>NUCLEOTIDE SEQUENCE [LARGE SCALE GENOMIC DNA]</scope>
    <source>
        <strain evidence="1 2">DSM 22468</strain>
    </source>
</reference>
<gene>
    <name evidence="1" type="ORF">OA84_00970</name>
</gene>
<comment type="caution">
    <text evidence="1">The sequence shown here is derived from an EMBL/GenBank/DDBJ whole genome shotgun (WGS) entry which is preliminary data.</text>
</comment>
<protein>
    <submittedName>
        <fullName evidence="1">Uncharacterized protein</fullName>
    </submittedName>
</protein>
<dbReference type="Proteomes" id="UP000031275">
    <property type="component" value="Unassembled WGS sequence"/>
</dbReference>
<name>A0ABR4ZRK7_9FLAO</name>
<evidence type="ECO:0000313" key="1">
    <source>
        <dbReference type="EMBL" id="KIA84156.1"/>
    </source>
</evidence>
<sequence length="61" mass="6797">MGAFFRLVILSLSTDSASAAAESYVQFGARNFPKLLTIKVVLDNYISLTFAKLVKYTQYIT</sequence>
<accession>A0ABR4ZRK7</accession>
<keyword evidence="2" id="KW-1185">Reference proteome</keyword>
<proteinExistence type="predicted"/>
<evidence type="ECO:0000313" key="2">
    <source>
        <dbReference type="Proteomes" id="UP000031275"/>
    </source>
</evidence>
<dbReference type="EMBL" id="JSYK01000002">
    <property type="protein sequence ID" value="KIA84156.1"/>
    <property type="molecule type" value="Genomic_DNA"/>
</dbReference>